<evidence type="ECO:0000313" key="6">
    <source>
        <dbReference type="EMBL" id="JAV04385.1"/>
    </source>
</evidence>
<feature type="region of interest" description="Disordered" evidence="4">
    <location>
        <begin position="12"/>
        <end position="40"/>
    </location>
</feature>
<accession>A0A1L8DDD1</accession>
<evidence type="ECO:0000259" key="5">
    <source>
        <dbReference type="Pfam" id="PF22878"/>
    </source>
</evidence>
<comment type="similarity">
    <text evidence="1">Belongs to the SPT2 family.</text>
</comment>
<evidence type="ECO:0000256" key="1">
    <source>
        <dbReference type="ARBA" id="ARBA00006461"/>
    </source>
</evidence>
<feature type="region of interest" description="Disordered" evidence="4">
    <location>
        <begin position="269"/>
        <end position="485"/>
    </location>
</feature>
<feature type="compositionally biased region" description="Basic residues" evidence="4">
    <location>
        <begin position="473"/>
        <end position="485"/>
    </location>
</feature>
<dbReference type="GO" id="GO:0003677">
    <property type="term" value="F:DNA binding"/>
    <property type="evidence" value="ECO:0007669"/>
    <property type="project" value="TreeGrafter"/>
</dbReference>
<dbReference type="GO" id="GO:0006360">
    <property type="term" value="P:transcription by RNA polymerase I"/>
    <property type="evidence" value="ECO:0007669"/>
    <property type="project" value="TreeGrafter"/>
</dbReference>
<feature type="compositionally biased region" description="Basic and acidic residues" evidence="4">
    <location>
        <begin position="204"/>
        <end position="238"/>
    </location>
</feature>
<dbReference type="GO" id="GO:0006334">
    <property type="term" value="P:nucleosome assembly"/>
    <property type="evidence" value="ECO:0007669"/>
    <property type="project" value="TreeGrafter"/>
</dbReference>
<dbReference type="Pfam" id="PF22878">
    <property type="entry name" value="SPT2_N"/>
    <property type="match status" value="1"/>
</dbReference>
<feature type="compositionally biased region" description="Basic and acidic residues" evidence="4">
    <location>
        <begin position="368"/>
        <end position="378"/>
    </location>
</feature>
<proteinExistence type="inferred from homology"/>
<feature type="domain" description="SPT2 homolog N-terminal" evidence="5">
    <location>
        <begin position="1"/>
        <end position="89"/>
    </location>
</feature>
<reference evidence="6" key="1">
    <citation type="submission" date="2016-12" db="EMBL/GenBank/DDBJ databases">
        <title>An insight into the sialome and mialome of the sand fly, Nyssomyia neivai.</title>
        <authorList>
            <person name="Sebastian V."/>
            <person name="Goulart T.M."/>
            <person name="Oliveira W."/>
            <person name="Calvo E."/>
            <person name="Oliveira L.F."/>
            <person name="Pinto M.C."/>
            <person name="Rosselino A.M."/>
            <person name="Ribeiro J.M."/>
        </authorList>
    </citation>
    <scope>NUCLEOTIDE SEQUENCE</scope>
</reference>
<feature type="compositionally biased region" description="Basic and acidic residues" evidence="4">
    <location>
        <begin position="411"/>
        <end position="437"/>
    </location>
</feature>
<keyword evidence="3" id="KW-0175">Coiled coil</keyword>
<evidence type="ECO:0000256" key="2">
    <source>
        <dbReference type="ARBA" id="ARBA00013786"/>
    </source>
</evidence>
<dbReference type="PANTHER" id="PTHR22691">
    <property type="entry name" value="YEAST SPT2-RELATED"/>
    <property type="match status" value="1"/>
</dbReference>
<dbReference type="SMART" id="SM00784">
    <property type="entry name" value="SPT2"/>
    <property type="match status" value="1"/>
</dbReference>
<feature type="compositionally biased region" description="Basic and acidic residues" evidence="4">
    <location>
        <begin position="318"/>
        <end position="342"/>
    </location>
</feature>
<dbReference type="GO" id="GO:0042393">
    <property type="term" value="F:histone binding"/>
    <property type="evidence" value="ECO:0007669"/>
    <property type="project" value="TreeGrafter"/>
</dbReference>
<dbReference type="AlphaFoldDB" id="A0A1L8DDD1"/>
<dbReference type="InterPro" id="IPR013256">
    <property type="entry name" value="Chromatin_SPT2"/>
</dbReference>
<feature type="compositionally biased region" description="Basic and acidic residues" evidence="4">
    <location>
        <begin position="31"/>
        <end position="40"/>
    </location>
</feature>
<dbReference type="InterPro" id="IPR054552">
    <property type="entry name" value="SPT2_N"/>
</dbReference>
<feature type="compositionally biased region" description="Basic and acidic residues" evidence="4">
    <location>
        <begin position="462"/>
        <end position="472"/>
    </location>
</feature>
<dbReference type="PANTHER" id="PTHR22691:SF8">
    <property type="entry name" value="PROTEIN SPT2 HOMOLOG"/>
    <property type="match status" value="1"/>
</dbReference>
<feature type="region of interest" description="Disordered" evidence="4">
    <location>
        <begin position="142"/>
        <end position="238"/>
    </location>
</feature>
<evidence type="ECO:0000256" key="3">
    <source>
        <dbReference type="ARBA" id="ARBA00023054"/>
    </source>
</evidence>
<feature type="compositionally biased region" description="Acidic residues" evidence="4">
    <location>
        <begin position="389"/>
        <end position="409"/>
    </location>
</feature>
<sequence>MDFGTLLHVAKKKNAESGDTSRCYSTKFAPPKKESRDKKLSANIQKFLAKKEQEDREKELEKARKRNELLAMRDTKSKNKINKMLKVIKSANKAAIADAVDNENTAVTLHGPDQPDEDDYGYVSQEASAFYSKMMEKYKSQPEVDKFAPVRRKAPVATSTAVEVKRQPVQQPKDAPKRAEQPKEEKPKPKPRAPPVDFQSLLKLAEKKQHEPIEIVQEVKKKDPERPMTQKEKEERDERLAIMRAKKQRMAEAIVKSAPNGNILKKALAGASAGKDNQPSTSKKTDLKNVVAVEKKPPPKVVNEKVPEKKKQPPPKVEPAKTRESTPKDVQKTREFPPKDVQKPNLAGKTRAFPPKDVQRPRQFPPKDVYRPKARPEPPRPALKRARIEDDDSEYDSEMDDFIDDEPQENDYSKHIRDIFGYDRNRYRDEPEDDRNMESTFAQQMREESISKKIGIMEDLEDMRQEELEKQAKKQRKEKEKKRKM</sequence>
<protein>
    <recommendedName>
        <fullName evidence="2">Protein SPT2 homolog</fullName>
    </recommendedName>
</protein>
<feature type="compositionally biased region" description="Basic and acidic residues" evidence="4">
    <location>
        <begin position="174"/>
        <end position="188"/>
    </location>
</feature>
<evidence type="ECO:0000256" key="4">
    <source>
        <dbReference type="SAM" id="MobiDB-lite"/>
    </source>
</evidence>
<name>A0A1L8DDD1_9DIPT</name>
<dbReference type="GO" id="GO:0005730">
    <property type="term" value="C:nucleolus"/>
    <property type="evidence" value="ECO:0007669"/>
    <property type="project" value="TreeGrafter"/>
</dbReference>
<dbReference type="EMBL" id="GFDF01009699">
    <property type="protein sequence ID" value="JAV04385.1"/>
    <property type="molecule type" value="Transcribed_RNA"/>
</dbReference>
<feature type="compositionally biased region" description="Basic and acidic residues" evidence="4">
    <location>
        <begin position="283"/>
        <end position="311"/>
    </location>
</feature>
<dbReference type="Pfam" id="PF08243">
    <property type="entry name" value="SPT2"/>
    <property type="match status" value="1"/>
</dbReference>
<organism evidence="6">
    <name type="scientific">Nyssomyia neivai</name>
    <dbReference type="NCBI Taxonomy" id="330878"/>
    <lineage>
        <taxon>Eukaryota</taxon>
        <taxon>Metazoa</taxon>
        <taxon>Ecdysozoa</taxon>
        <taxon>Arthropoda</taxon>
        <taxon>Hexapoda</taxon>
        <taxon>Insecta</taxon>
        <taxon>Pterygota</taxon>
        <taxon>Neoptera</taxon>
        <taxon>Endopterygota</taxon>
        <taxon>Diptera</taxon>
        <taxon>Nematocera</taxon>
        <taxon>Psychodoidea</taxon>
        <taxon>Psychodidae</taxon>
        <taxon>Nyssomyia</taxon>
    </lineage>
</organism>